<feature type="signal peptide" evidence="2">
    <location>
        <begin position="1"/>
        <end position="29"/>
    </location>
</feature>
<feature type="region of interest" description="Disordered" evidence="1">
    <location>
        <begin position="27"/>
        <end position="51"/>
    </location>
</feature>
<dbReference type="Proteomes" id="UP000231019">
    <property type="component" value="Unassembled WGS sequence"/>
</dbReference>
<name>A0A2M7G4B2_9BACT</name>
<evidence type="ECO:0000313" key="4">
    <source>
        <dbReference type="Proteomes" id="UP000231019"/>
    </source>
</evidence>
<reference evidence="3 4" key="1">
    <citation type="submission" date="2017-09" db="EMBL/GenBank/DDBJ databases">
        <title>Depth-based differentiation of microbial function through sediment-hosted aquifers and enrichment of novel symbionts in the deep terrestrial subsurface.</title>
        <authorList>
            <person name="Probst A.J."/>
            <person name="Ladd B."/>
            <person name="Jarett J.K."/>
            <person name="Geller-Mcgrath D.E."/>
            <person name="Sieber C.M."/>
            <person name="Emerson J.B."/>
            <person name="Anantharaman K."/>
            <person name="Thomas B.C."/>
            <person name="Malmstrom R."/>
            <person name="Stieglmeier M."/>
            <person name="Klingl A."/>
            <person name="Woyke T."/>
            <person name="Ryan C.M."/>
            <person name="Banfield J.F."/>
        </authorList>
    </citation>
    <scope>NUCLEOTIDE SEQUENCE [LARGE SCALE GENOMIC DNA]</scope>
    <source>
        <strain evidence="3">CG17_big_fil_post_rev_8_21_14_2_50_48_46</strain>
    </source>
</reference>
<gene>
    <name evidence="3" type="ORF">COW36_12550</name>
</gene>
<sequence length="213" mass="22495">MNRVLILFSFVLVSLGQMGSFTLSPAAQAAKPKPSATPKPTSPPVIPRMSPIPTPVPSLAPPLASPAPRTVENPVLESELGFSLQVLEALPWGSGWTPGSGLMLGAEYDWQPQFGIFAGAGGFFQNNGLSLFFPLSLRYRIPLQTGMNLFSGLGGFVVYAPGVGFVPGALVELGSEYRLNAHWQLSLTLDTGISFGSGMAFTTGLRGGLNFRP</sequence>
<dbReference type="AlphaFoldDB" id="A0A2M7G4B2"/>
<organism evidence="3 4">
    <name type="scientific">bacterium (Candidatus Blackallbacteria) CG17_big_fil_post_rev_8_21_14_2_50_48_46</name>
    <dbReference type="NCBI Taxonomy" id="2014261"/>
    <lineage>
        <taxon>Bacteria</taxon>
        <taxon>Candidatus Blackallbacteria</taxon>
    </lineage>
</organism>
<accession>A0A2M7G4B2</accession>
<proteinExistence type="predicted"/>
<evidence type="ECO:0000256" key="1">
    <source>
        <dbReference type="SAM" id="MobiDB-lite"/>
    </source>
</evidence>
<evidence type="ECO:0008006" key="5">
    <source>
        <dbReference type="Google" id="ProtNLM"/>
    </source>
</evidence>
<feature type="compositionally biased region" description="Pro residues" evidence="1">
    <location>
        <begin position="35"/>
        <end position="51"/>
    </location>
</feature>
<evidence type="ECO:0000256" key="2">
    <source>
        <dbReference type="SAM" id="SignalP"/>
    </source>
</evidence>
<comment type="caution">
    <text evidence="3">The sequence shown here is derived from an EMBL/GenBank/DDBJ whole genome shotgun (WGS) entry which is preliminary data.</text>
</comment>
<feature type="chain" id="PRO_5014837818" description="Outer membrane protein beta-barrel domain-containing protein" evidence="2">
    <location>
        <begin position="30"/>
        <end position="213"/>
    </location>
</feature>
<evidence type="ECO:0000313" key="3">
    <source>
        <dbReference type="EMBL" id="PIW16591.1"/>
    </source>
</evidence>
<dbReference type="EMBL" id="PFFQ01000037">
    <property type="protein sequence ID" value="PIW16591.1"/>
    <property type="molecule type" value="Genomic_DNA"/>
</dbReference>
<protein>
    <recommendedName>
        <fullName evidence="5">Outer membrane protein beta-barrel domain-containing protein</fullName>
    </recommendedName>
</protein>
<keyword evidence="2" id="KW-0732">Signal</keyword>